<name>A0A6A7BE40_9PLEO</name>
<proteinExistence type="predicted"/>
<dbReference type="AlphaFoldDB" id="A0A6A7BE40"/>
<gene>
    <name evidence="1" type="ORF">T440DRAFT_465435</name>
</gene>
<keyword evidence="2" id="KW-1185">Reference proteome</keyword>
<evidence type="ECO:0000313" key="1">
    <source>
        <dbReference type="EMBL" id="KAF2853660.1"/>
    </source>
</evidence>
<dbReference type="Proteomes" id="UP000799423">
    <property type="component" value="Unassembled WGS sequence"/>
</dbReference>
<accession>A0A6A7BE40</accession>
<organism evidence="1 2">
    <name type="scientific">Plenodomus tracheiphilus IPT5</name>
    <dbReference type="NCBI Taxonomy" id="1408161"/>
    <lineage>
        <taxon>Eukaryota</taxon>
        <taxon>Fungi</taxon>
        <taxon>Dikarya</taxon>
        <taxon>Ascomycota</taxon>
        <taxon>Pezizomycotina</taxon>
        <taxon>Dothideomycetes</taxon>
        <taxon>Pleosporomycetidae</taxon>
        <taxon>Pleosporales</taxon>
        <taxon>Pleosporineae</taxon>
        <taxon>Leptosphaeriaceae</taxon>
        <taxon>Plenodomus</taxon>
    </lineage>
</organism>
<sequence>MLLTVLLQVQSAHLQVVQLQLGFMMKFGGGGGGCLVKVLGSTWRSGRYSSSLCVCVCVCVCDDLLQEGRRPVFLYPLHRATCAV</sequence>
<protein>
    <submittedName>
        <fullName evidence="1">Uncharacterized protein</fullName>
    </submittedName>
</protein>
<dbReference type="EMBL" id="MU006294">
    <property type="protein sequence ID" value="KAF2853660.1"/>
    <property type="molecule type" value="Genomic_DNA"/>
</dbReference>
<reference evidence="1" key="1">
    <citation type="submission" date="2020-01" db="EMBL/GenBank/DDBJ databases">
        <authorList>
            <consortium name="DOE Joint Genome Institute"/>
            <person name="Haridas S."/>
            <person name="Albert R."/>
            <person name="Binder M."/>
            <person name="Bloem J."/>
            <person name="Labutti K."/>
            <person name="Salamov A."/>
            <person name="Andreopoulos B."/>
            <person name="Baker S.E."/>
            <person name="Barry K."/>
            <person name="Bills G."/>
            <person name="Bluhm B.H."/>
            <person name="Cannon C."/>
            <person name="Castanera R."/>
            <person name="Culley D.E."/>
            <person name="Daum C."/>
            <person name="Ezra D."/>
            <person name="Gonzalez J.B."/>
            <person name="Henrissat B."/>
            <person name="Kuo A."/>
            <person name="Liang C."/>
            <person name="Lipzen A."/>
            <person name="Lutzoni F."/>
            <person name="Magnuson J."/>
            <person name="Mondo S."/>
            <person name="Nolan M."/>
            <person name="Ohm R."/>
            <person name="Pangilinan J."/>
            <person name="Park H.-J."/>
            <person name="Ramirez L."/>
            <person name="Alfaro M."/>
            <person name="Sun H."/>
            <person name="Tritt A."/>
            <person name="Yoshinaga Y."/>
            <person name="Zwiers L.-H."/>
            <person name="Turgeon B.G."/>
            <person name="Goodwin S.B."/>
            <person name="Spatafora J.W."/>
            <person name="Crous P.W."/>
            <person name="Grigoriev I.V."/>
        </authorList>
    </citation>
    <scope>NUCLEOTIDE SEQUENCE</scope>
    <source>
        <strain evidence="1">IPT5</strain>
    </source>
</reference>
<evidence type="ECO:0000313" key="2">
    <source>
        <dbReference type="Proteomes" id="UP000799423"/>
    </source>
</evidence>